<name>A0AAI8YLL7_9PEZI</name>
<evidence type="ECO:0000256" key="4">
    <source>
        <dbReference type="ARBA" id="ARBA00023136"/>
    </source>
</evidence>
<accession>A0AAI8YLL7</accession>
<feature type="transmembrane region" description="Helical" evidence="5">
    <location>
        <begin position="194"/>
        <end position="214"/>
    </location>
</feature>
<sequence length="418" mass="46281">MALFMRGKHPNSDSDSDHVVSGSFTFHNVALVTSVACTAFTVIAIFVLMWQHASHLSTPREQLHILRLCLFIIIYGGVTLLMLAVPTTYVYRAKVAEGYALSCFFLFLCNLLTRSSPNPSQSSSFLEPFLATTRQAPPAKPKRIPFGLSPSSYYRARWILIFQCPITLTVLALVEDITEAMGTFCLESNSAHYAHIWVSVLQIISLALAVISTLRTYAQLKAELAGHRVVAKLFTFKMLVGLSILQEVIFKILLGFSPSPLAPSATLSTSNIQVGLSLLIVACELPFFACAYHFAYTAATYSDQNNNNNKMSGGYTSLGWKLPFEILKPNEYVAAVLFAFKMKSKLRRVQAGGVVRGEISRYRGASPSNHTPLVDGEGAWRGEVHRPGDFHREGDVPLPPYGDVPLYRDVRHEGYGRY</sequence>
<protein>
    <submittedName>
        <fullName evidence="6">Uu.00g142550.m01.CDS01</fullName>
    </submittedName>
</protein>
<gene>
    <name evidence="6" type="ORF">KHLLAP_LOCUS9697</name>
</gene>
<dbReference type="Pfam" id="PF03619">
    <property type="entry name" value="Solute_trans_a"/>
    <property type="match status" value="1"/>
</dbReference>
<evidence type="ECO:0000256" key="2">
    <source>
        <dbReference type="ARBA" id="ARBA00022692"/>
    </source>
</evidence>
<feature type="transmembrane region" description="Helical" evidence="5">
    <location>
        <begin position="156"/>
        <end position="174"/>
    </location>
</feature>
<evidence type="ECO:0000256" key="3">
    <source>
        <dbReference type="ARBA" id="ARBA00022989"/>
    </source>
</evidence>
<comment type="subcellular location">
    <subcellularLocation>
        <location evidence="1">Membrane</location>
        <topology evidence="1">Multi-pass membrane protein</topology>
    </subcellularLocation>
</comment>
<feature type="transmembrane region" description="Helical" evidence="5">
    <location>
        <begin position="29"/>
        <end position="53"/>
    </location>
</feature>
<dbReference type="PANTHER" id="PTHR23423">
    <property type="entry name" value="ORGANIC SOLUTE TRANSPORTER-RELATED"/>
    <property type="match status" value="1"/>
</dbReference>
<comment type="caution">
    <text evidence="6">The sequence shown here is derived from an EMBL/GenBank/DDBJ whole genome shotgun (WGS) entry which is preliminary data.</text>
</comment>
<feature type="transmembrane region" description="Helical" evidence="5">
    <location>
        <begin position="96"/>
        <end position="113"/>
    </location>
</feature>
<evidence type="ECO:0000256" key="1">
    <source>
        <dbReference type="ARBA" id="ARBA00004141"/>
    </source>
</evidence>
<proteinExistence type="predicted"/>
<dbReference type="GO" id="GO:0016020">
    <property type="term" value="C:membrane"/>
    <property type="evidence" value="ECO:0007669"/>
    <property type="project" value="UniProtKB-SubCell"/>
</dbReference>
<dbReference type="EMBL" id="CAUWAG010000012">
    <property type="protein sequence ID" value="CAJ2509229.1"/>
    <property type="molecule type" value="Genomic_DNA"/>
</dbReference>
<feature type="transmembrane region" description="Helical" evidence="5">
    <location>
        <begin position="234"/>
        <end position="254"/>
    </location>
</feature>
<keyword evidence="4 5" id="KW-0472">Membrane</keyword>
<keyword evidence="2 5" id="KW-0812">Transmembrane</keyword>
<keyword evidence="7" id="KW-1185">Reference proteome</keyword>
<dbReference type="SMART" id="SM01417">
    <property type="entry name" value="Solute_trans_a"/>
    <property type="match status" value="1"/>
</dbReference>
<dbReference type="InterPro" id="IPR005178">
    <property type="entry name" value="Ostalpha/TMEM184C"/>
</dbReference>
<reference evidence="6" key="1">
    <citation type="submission" date="2023-10" db="EMBL/GenBank/DDBJ databases">
        <authorList>
            <person name="Hackl T."/>
        </authorList>
    </citation>
    <scope>NUCLEOTIDE SEQUENCE</scope>
</reference>
<evidence type="ECO:0000256" key="5">
    <source>
        <dbReference type="SAM" id="Phobius"/>
    </source>
</evidence>
<evidence type="ECO:0000313" key="7">
    <source>
        <dbReference type="Proteomes" id="UP001295740"/>
    </source>
</evidence>
<evidence type="ECO:0000313" key="6">
    <source>
        <dbReference type="EMBL" id="CAJ2509229.1"/>
    </source>
</evidence>
<keyword evidence="3 5" id="KW-1133">Transmembrane helix</keyword>
<organism evidence="6 7">
    <name type="scientific">Anthostomella pinea</name>
    <dbReference type="NCBI Taxonomy" id="933095"/>
    <lineage>
        <taxon>Eukaryota</taxon>
        <taxon>Fungi</taxon>
        <taxon>Dikarya</taxon>
        <taxon>Ascomycota</taxon>
        <taxon>Pezizomycotina</taxon>
        <taxon>Sordariomycetes</taxon>
        <taxon>Xylariomycetidae</taxon>
        <taxon>Xylariales</taxon>
        <taxon>Xylariaceae</taxon>
        <taxon>Anthostomella</taxon>
    </lineage>
</organism>
<feature type="transmembrane region" description="Helical" evidence="5">
    <location>
        <begin position="274"/>
        <end position="295"/>
    </location>
</feature>
<feature type="transmembrane region" description="Helical" evidence="5">
    <location>
        <begin position="65"/>
        <end position="84"/>
    </location>
</feature>
<dbReference type="Proteomes" id="UP001295740">
    <property type="component" value="Unassembled WGS sequence"/>
</dbReference>
<dbReference type="AlphaFoldDB" id="A0AAI8YLL7"/>